<dbReference type="CDD" id="cd02947">
    <property type="entry name" value="TRX_family"/>
    <property type="match status" value="1"/>
</dbReference>
<feature type="chain" id="PRO_5020660286" evidence="1">
    <location>
        <begin position="23"/>
        <end position="179"/>
    </location>
</feature>
<protein>
    <submittedName>
        <fullName evidence="3">Thioredoxin family protein</fullName>
    </submittedName>
</protein>
<evidence type="ECO:0000256" key="1">
    <source>
        <dbReference type="SAM" id="SignalP"/>
    </source>
</evidence>
<dbReference type="Pfam" id="PF14595">
    <property type="entry name" value="Thioredoxin_9"/>
    <property type="match status" value="1"/>
</dbReference>
<name>A0A4U1BPG7_9GAMM</name>
<evidence type="ECO:0000313" key="3">
    <source>
        <dbReference type="EMBL" id="TKB56098.1"/>
    </source>
</evidence>
<sequence length="179" mass="19961">MQKSLLASLILAPALLSPNAMANSGCGFEENQSGPFATCDQPKHEEVILTGALEMENIMNAIPGYSENYEAYQPQQEWISRIAEEKTATEIVVIIGTWCPDCHRETPRFAKLIDAASNSNIQVRYIGVDRQKSDPENLSKAYDFKRIPTFIVMQEGKEIGRIVESPKTTLEQDLANILN</sequence>
<dbReference type="Gene3D" id="3.40.30.10">
    <property type="entry name" value="Glutaredoxin"/>
    <property type="match status" value="1"/>
</dbReference>
<dbReference type="SUPFAM" id="SSF52833">
    <property type="entry name" value="Thioredoxin-like"/>
    <property type="match status" value="1"/>
</dbReference>
<dbReference type="InterPro" id="IPR013766">
    <property type="entry name" value="Thioredoxin_domain"/>
</dbReference>
<feature type="signal peptide" evidence="1">
    <location>
        <begin position="1"/>
        <end position="22"/>
    </location>
</feature>
<proteinExistence type="predicted"/>
<dbReference type="Proteomes" id="UP000305675">
    <property type="component" value="Unassembled WGS sequence"/>
</dbReference>
<dbReference type="PROSITE" id="PS51352">
    <property type="entry name" value="THIOREDOXIN_2"/>
    <property type="match status" value="1"/>
</dbReference>
<dbReference type="AlphaFoldDB" id="A0A4U1BPG7"/>
<accession>A0A4U1BPG7</accession>
<gene>
    <name evidence="3" type="ORF">FCL42_07735</name>
</gene>
<keyword evidence="4" id="KW-1185">Reference proteome</keyword>
<dbReference type="OrthoDB" id="6398367at2"/>
<keyword evidence="1" id="KW-0732">Signal</keyword>
<reference evidence="3 4" key="1">
    <citation type="submission" date="2019-04" db="EMBL/GenBank/DDBJ databases">
        <authorList>
            <person name="Hwang J.C."/>
        </authorList>
    </citation>
    <scope>NUCLEOTIDE SEQUENCE [LARGE SCALE GENOMIC DNA]</scope>
    <source>
        <strain evidence="3 4">IMCC35002</strain>
    </source>
</reference>
<dbReference type="RefSeq" id="WP_136862827.1">
    <property type="nucleotide sequence ID" value="NZ_SWCJ01000004.1"/>
</dbReference>
<comment type="caution">
    <text evidence="3">The sequence shown here is derived from an EMBL/GenBank/DDBJ whole genome shotgun (WGS) entry which is preliminary data.</text>
</comment>
<organism evidence="3 4">
    <name type="scientific">Ferrimonas aestuarii</name>
    <dbReference type="NCBI Taxonomy" id="2569539"/>
    <lineage>
        <taxon>Bacteria</taxon>
        <taxon>Pseudomonadati</taxon>
        <taxon>Pseudomonadota</taxon>
        <taxon>Gammaproteobacteria</taxon>
        <taxon>Alteromonadales</taxon>
        <taxon>Ferrimonadaceae</taxon>
        <taxon>Ferrimonas</taxon>
    </lineage>
</organism>
<dbReference type="InterPro" id="IPR050620">
    <property type="entry name" value="Thioredoxin_H-type-like"/>
</dbReference>
<dbReference type="InterPro" id="IPR036249">
    <property type="entry name" value="Thioredoxin-like_sf"/>
</dbReference>
<evidence type="ECO:0000259" key="2">
    <source>
        <dbReference type="PROSITE" id="PS51352"/>
    </source>
</evidence>
<dbReference type="EMBL" id="SWCJ01000004">
    <property type="protein sequence ID" value="TKB56098.1"/>
    <property type="molecule type" value="Genomic_DNA"/>
</dbReference>
<feature type="domain" description="Thioredoxin" evidence="2">
    <location>
        <begin position="56"/>
        <end position="179"/>
    </location>
</feature>
<dbReference type="PANTHER" id="PTHR10438:SF405">
    <property type="entry name" value="THIOREDOXIN DOMAIN-CONTAINING PROTEIN"/>
    <property type="match status" value="1"/>
</dbReference>
<dbReference type="PANTHER" id="PTHR10438">
    <property type="entry name" value="THIOREDOXIN"/>
    <property type="match status" value="1"/>
</dbReference>
<evidence type="ECO:0000313" key="4">
    <source>
        <dbReference type="Proteomes" id="UP000305675"/>
    </source>
</evidence>